<evidence type="ECO:0000313" key="5">
    <source>
        <dbReference type="EMBL" id="VDN51453.1"/>
    </source>
</evidence>
<feature type="transmembrane region" description="Helical" evidence="3">
    <location>
        <begin position="1288"/>
        <end position="1312"/>
    </location>
</feature>
<proteinExistence type="predicted"/>
<reference evidence="8" key="1">
    <citation type="submission" date="2017-02" db="UniProtKB">
        <authorList>
            <consortium name="WormBaseParasite"/>
        </authorList>
    </citation>
    <scope>IDENTIFICATION</scope>
</reference>
<dbReference type="STRING" id="318479.A0A0N4UH18"/>
<dbReference type="WBParaSite" id="DME_0000681201-mRNA-1">
    <property type="protein sequence ID" value="DME_0000681201-mRNA-1"/>
    <property type="gene ID" value="DME_0000681201"/>
</dbReference>
<evidence type="ECO:0000313" key="6">
    <source>
        <dbReference type="Proteomes" id="UP000038040"/>
    </source>
</evidence>
<sequence>MEPSYGNFFSIQKEKTREQNEEKGYMLQNFKFPLERFEKYWLNREGPVAYYGNIENKNVLTDPVRRILITRPFSSNYFISKEMGSTSTNKDIKARIYYRLNDSNENLTRTVGRTTAFDSRITNTSINLSSKPNPDHLQRRVHSSSETASITLTPDKFISPSDLPISKYEQSIYKPFRTFGSTIFSKLFYANTDITYDITYQQYFLSYNGTESILASSDENVSTFKQTKSSEATSQIIESSKVSEKTNSFSQETAQEFTHHYLSKSDISKSLRLTHPFEESAVIFSSSDQQPTVLYSTYSTREGLRKNHSMKDVKTTRKNEITMSSKAKIRTKAFLPHFQKKIDQFTIPFVRDFEVTPVFRVELFNGSDSTAFTKDSFSWFFSNELFYSPKSDEGKPLTEKNLTTEFNQTGVEFNLTTLLNQKHAKFNLTTPLRETGANFNLTSLKNLKGAEFNLITPFNHKHAKFSARSFRTGRSTVNETIGTMDHTTTKMIQNARKPFKERATGIHNRQDKTGRTEGKQILLETNGTTDKSIHKIFVHGYKFDTFGSTKDNYLDNYLFFSEEGKNWTTYSGENKNILKHQLDKENTSEKTKSFYASKNVITPKIKEKFLSSISNIAQWNSPSYSQYKNLQSRFPPSYNQFPNEGYEQKGITEKAQYINILFNDINNLIQSTISGRQDVADGMRQTDELSLDTQNIIKIPSSAKISLKEVIDAKKTSKISDLPLNNFSKFGIPDSTGRGYDTATMHKNTEISEKISSMESNIFHYPVINTTWSKYSLAISSSRKVKETYVQASYQQSVQLSTTMHPLKIVSTIDELTKKTAEIPSSSKGLPNSAYLHWKKMSAEWDEMTSSIRNRTLTGEVKFLSKVVEECRSACSSGSSNAEWVEAKTICLHKLDPKLYGNYEEALQFCKLHMNMIEETDLAVRENLQTVQKLLREGDLNDLIFVYAPVTRQFRNFREVKIINISSSTVFKLNVVSKVKIDANISDVQVICKKNQYCKPVTCNLDAFENRKNNHLLPNLLLPNKTRISSGEIIDVICNADPYNVQTISYACTSVGHFQPDPSDNLCKSLETSESENMEAEEIKYVSTSRRRNSCNDCHELGTEKCYKNATSDATENIYCICKPGWTMSTCWKAPFFCRPNMCGENGRCVEFVDSAYCDCDEGWAGEKCMINIGDIYSASDILDDVKSNVSNEIFLKTERIRDRDPQETIQRQRSLVLFLGAFIATFFRHPGKYGLDKNYGGRFYNWIYLQAFSIGQFLFVMEALNVQKMFAATAFNRWNCGKKGEKGLTYLLIIPPCYFIPFAYISIATILNWNHVQRSWTCLGLFNEDSFNLQLSLIVFNGILVLATVALCESAFQITRKVPDAEVYRYLYFISNRPYELGTGMMHVEKNLPFVFLGPLLHFGTWISVNVATYSQLLPHSFFEKEQLQAKHCESMLKKKAAEEIRKKNVELLRKYPNIPGNLLFNVPEEGPLLFAPLLFPFAPNHSDYISEWQQLMLKRRWTEEFAKQRQIGNDKPQSIYNVKSNDMDEEDYEVTKARLFVWDQWVNEISNADVFDNDLVIKHKIENPFMTNDASIFFDNTRTATLLLANTVVTEPVTVAKSPSIQLKYQVEKAMEVWKKALNERNAAFDKVYADDPIVKHVEALTNNEIALSLLNVQPDKLPGPKYSETKYPIKINPRCMPLEDFWLDPDMPGFIGPHDLSKYDVPVLDPQIRLRRFFNRIMDRKWNDMIDDHWEYKLGKIHMRSKGYFITNFFG</sequence>
<feature type="region of interest" description="Disordered" evidence="2">
    <location>
        <begin position="128"/>
        <end position="147"/>
    </location>
</feature>
<reference evidence="5 7" key="2">
    <citation type="submission" date="2018-11" db="EMBL/GenBank/DDBJ databases">
        <authorList>
            <consortium name="Pathogen Informatics"/>
        </authorList>
    </citation>
    <scope>NUCLEOTIDE SEQUENCE [LARGE SCALE GENOMIC DNA]</scope>
</reference>
<dbReference type="SMART" id="SM00181">
    <property type="entry name" value="EGF"/>
    <property type="match status" value="2"/>
</dbReference>
<dbReference type="AlphaFoldDB" id="A0A0N4UH18"/>
<keyword evidence="1" id="KW-0245">EGF-like domain</keyword>
<dbReference type="PANTHER" id="PTHR24033:SF151">
    <property type="entry name" value="NOTCH 2"/>
    <property type="match status" value="1"/>
</dbReference>
<evidence type="ECO:0000256" key="1">
    <source>
        <dbReference type="PROSITE-ProRule" id="PRU00076"/>
    </source>
</evidence>
<dbReference type="Proteomes" id="UP000038040">
    <property type="component" value="Unplaced"/>
</dbReference>
<feature type="transmembrane region" description="Helical" evidence="3">
    <location>
        <begin position="1332"/>
        <end position="1353"/>
    </location>
</feature>
<dbReference type="PANTHER" id="PTHR24033">
    <property type="entry name" value="EGF-LIKE DOMAIN-CONTAINING PROTEIN"/>
    <property type="match status" value="1"/>
</dbReference>
<evidence type="ECO:0000313" key="8">
    <source>
        <dbReference type="WBParaSite" id="DME_0000681201-mRNA-1"/>
    </source>
</evidence>
<organism evidence="6 8">
    <name type="scientific">Dracunculus medinensis</name>
    <name type="common">Guinea worm</name>
    <dbReference type="NCBI Taxonomy" id="318479"/>
    <lineage>
        <taxon>Eukaryota</taxon>
        <taxon>Metazoa</taxon>
        <taxon>Ecdysozoa</taxon>
        <taxon>Nematoda</taxon>
        <taxon>Chromadorea</taxon>
        <taxon>Rhabditida</taxon>
        <taxon>Spirurina</taxon>
        <taxon>Dracunculoidea</taxon>
        <taxon>Dracunculidae</taxon>
        <taxon>Dracunculus</taxon>
    </lineage>
</organism>
<keyword evidence="3" id="KW-0812">Transmembrane</keyword>
<evidence type="ECO:0000256" key="3">
    <source>
        <dbReference type="SAM" id="Phobius"/>
    </source>
</evidence>
<dbReference type="PROSITE" id="PS50026">
    <property type="entry name" value="EGF_3"/>
    <property type="match status" value="1"/>
</dbReference>
<keyword evidence="3" id="KW-1133">Transmembrane helix</keyword>
<dbReference type="Proteomes" id="UP000274756">
    <property type="component" value="Unassembled WGS sequence"/>
</dbReference>
<feature type="domain" description="EGF-like" evidence="4">
    <location>
        <begin position="1134"/>
        <end position="1170"/>
    </location>
</feature>
<dbReference type="PROSITE" id="PS01186">
    <property type="entry name" value="EGF_2"/>
    <property type="match status" value="1"/>
</dbReference>
<name>A0A0N4UH18_DRAME</name>
<evidence type="ECO:0000256" key="2">
    <source>
        <dbReference type="SAM" id="MobiDB-lite"/>
    </source>
</evidence>
<dbReference type="InterPro" id="IPR051830">
    <property type="entry name" value="NOTCH_homolog"/>
</dbReference>
<evidence type="ECO:0000259" key="4">
    <source>
        <dbReference type="PROSITE" id="PS50026"/>
    </source>
</evidence>
<dbReference type="Gene3D" id="2.10.25.10">
    <property type="entry name" value="Laminin"/>
    <property type="match status" value="1"/>
</dbReference>
<gene>
    <name evidence="5" type="ORF">DME_LOCUS1426</name>
</gene>
<dbReference type="OrthoDB" id="5860110at2759"/>
<dbReference type="CDD" id="cd00054">
    <property type="entry name" value="EGF_CA"/>
    <property type="match status" value="1"/>
</dbReference>
<keyword evidence="7" id="KW-1185">Reference proteome</keyword>
<dbReference type="InterPro" id="IPR000742">
    <property type="entry name" value="EGF"/>
</dbReference>
<dbReference type="PROSITE" id="PS00022">
    <property type="entry name" value="EGF_1"/>
    <property type="match status" value="1"/>
</dbReference>
<feature type="disulfide bond" evidence="1">
    <location>
        <begin position="1160"/>
        <end position="1169"/>
    </location>
</feature>
<evidence type="ECO:0000313" key="7">
    <source>
        <dbReference type="Proteomes" id="UP000274756"/>
    </source>
</evidence>
<keyword evidence="3" id="KW-0472">Membrane</keyword>
<dbReference type="EMBL" id="UYYG01000021">
    <property type="protein sequence ID" value="VDN51453.1"/>
    <property type="molecule type" value="Genomic_DNA"/>
</dbReference>
<protein>
    <submittedName>
        <fullName evidence="8">EGF-like domain-containing protein</fullName>
    </submittedName>
</protein>
<keyword evidence="1" id="KW-1015">Disulfide bond</keyword>
<feature type="transmembrane region" description="Helical" evidence="3">
    <location>
        <begin position="1244"/>
        <end position="1267"/>
    </location>
</feature>
<accession>A0A0N4UH18</accession>
<comment type="caution">
    <text evidence="1">Lacks conserved residue(s) required for the propagation of feature annotation.</text>
</comment>